<dbReference type="InterPro" id="IPR050109">
    <property type="entry name" value="HTH-type_TetR-like_transc_reg"/>
</dbReference>
<dbReference type="InterPro" id="IPR036271">
    <property type="entry name" value="Tet_transcr_reg_TetR-rel_C_sf"/>
</dbReference>
<dbReference type="InterPro" id="IPR039536">
    <property type="entry name" value="TetR_C_Proteobacteria"/>
</dbReference>
<dbReference type="PROSITE" id="PS01081">
    <property type="entry name" value="HTH_TETR_1"/>
    <property type="match status" value="1"/>
</dbReference>
<evidence type="ECO:0000256" key="2">
    <source>
        <dbReference type="PROSITE-ProRule" id="PRU00335"/>
    </source>
</evidence>
<gene>
    <name evidence="4" type="ORF">ABFZ84_02700</name>
</gene>
<dbReference type="InterPro" id="IPR001647">
    <property type="entry name" value="HTH_TetR"/>
</dbReference>
<keyword evidence="5" id="KW-1185">Reference proteome</keyword>
<dbReference type="Gene3D" id="1.10.357.10">
    <property type="entry name" value="Tetracycline Repressor, domain 2"/>
    <property type="match status" value="1"/>
</dbReference>
<dbReference type="EMBL" id="JBEHZE010000001">
    <property type="protein sequence ID" value="MEX6632446.1"/>
    <property type="molecule type" value="Genomic_DNA"/>
</dbReference>
<dbReference type="Gene3D" id="1.10.10.60">
    <property type="entry name" value="Homeodomain-like"/>
    <property type="match status" value="1"/>
</dbReference>
<evidence type="ECO:0000256" key="1">
    <source>
        <dbReference type="ARBA" id="ARBA00023125"/>
    </source>
</evidence>
<feature type="domain" description="HTH tetR-type" evidence="3">
    <location>
        <begin position="11"/>
        <end position="71"/>
    </location>
</feature>
<dbReference type="Pfam" id="PF00440">
    <property type="entry name" value="TetR_N"/>
    <property type="match status" value="1"/>
</dbReference>
<feature type="DNA-binding region" description="H-T-H motif" evidence="2">
    <location>
        <begin position="34"/>
        <end position="53"/>
    </location>
</feature>
<comment type="caution">
    <text evidence="4">The sequence shown here is derived from an EMBL/GenBank/DDBJ whole genome shotgun (WGS) entry which is preliminary data.</text>
</comment>
<dbReference type="SUPFAM" id="SSF46689">
    <property type="entry name" value="Homeodomain-like"/>
    <property type="match status" value="1"/>
</dbReference>
<dbReference type="Proteomes" id="UP001560685">
    <property type="component" value="Unassembled WGS sequence"/>
</dbReference>
<dbReference type="InterPro" id="IPR009057">
    <property type="entry name" value="Homeodomain-like_sf"/>
</dbReference>
<dbReference type="SUPFAM" id="SSF48498">
    <property type="entry name" value="Tetracyclin repressor-like, C-terminal domain"/>
    <property type="match status" value="1"/>
</dbReference>
<sequence length="205" mass="22319">MTEAAILDDLDEKTTAIVNAARTTFLARGFDAASMDQIALTAGVSKRTVYNRFRSKEELFGAAITETCKHLLPVNVSDIEDTLPADELIRALSRLFVQGILEPEALSLRRIAAFEAERTPAIGQAYLEHGPASLVAECAPILARLAARGCYSIEDPEAAIWQLGALITEPLHTRILMGDMPNDLDAAIDHQVEKGVAAFVKIYRV</sequence>
<dbReference type="RefSeq" id="WP_369312370.1">
    <property type="nucleotide sequence ID" value="NZ_JBEHZE010000001.1"/>
</dbReference>
<evidence type="ECO:0000313" key="4">
    <source>
        <dbReference type="EMBL" id="MEX6632446.1"/>
    </source>
</evidence>
<accession>A0ABV3Z4N4</accession>
<dbReference type="PANTHER" id="PTHR30055:SF146">
    <property type="entry name" value="HTH-TYPE TRANSCRIPTIONAL DUAL REGULATOR CECR"/>
    <property type="match status" value="1"/>
</dbReference>
<organism evidence="4 5">
    <name type="scientific">Hyphococcus lacteus</name>
    <dbReference type="NCBI Taxonomy" id="3143536"/>
    <lineage>
        <taxon>Bacteria</taxon>
        <taxon>Pseudomonadati</taxon>
        <taxon>Pseudomonadota</taxon>
        <taxon>Alphaproteobacteria</taxon>
        <taxon>Parvularculales</taxon>
        <taxon>Parvularculaceae</taxon>
        <taxon>Hyphococcus</taxon>
    </lineage>
</organism>
<dbReference type="Pfam" id="PF14246">
    <property type="entry name" value="TetR_C_7"/>
    <property type="match status" value="1"/>
</dbReference>
<dbReference type="PRINTS" id="PR00455">
    <property type="entry name" value="HTHTETR"/>
</dbReference>
<protein>
    <submittedName>
        <fullName evidence="4">TetR/AcrR family transcriptional regulator</fullName>
    </submittedName>
</protein>
<evidence type="ECO:0000313" key="5">
    <source>
        <dbReference type="Proteomes" id="UP001560685"/>
    </source>
</evidence>
<evidence type="ECO:0000259" key="3">
    <source>
        <dbReference type="PROSITE" id="PS50977"/>
    </source>
</evidence>
<reference evidence="4 5" key="1">
    <citation type="submission" date="2024-05" db="EMBL/GenBank/DDBJ databases">
        <title>Three bacterial strains, DH-69, EH-24, and ECK-19 isolated from coastal sediments.</title>
        <authorList>
            <person name="Ye Y.-Q."/>
            <person name="Du Z.-J."/>
        </authorList>
    </citation>
    <scope>NUCLEOTIDE SEQUENCE [LARGE SCALE GENOMIC DNA]</scope>
    <source>
        <strain evidence="4 5">ECK-19</strain>
    </source>
</reference>
<name>A0ABV3Z4N4_9PROT</name>
<dbReference type="PROSITE" id="PS50977">
    <property type="entry name" value="HTH_TETR_2"/>
    <property type="match status" value="1"/>
</dbReference>
<dbReference type="InterPro" id="IPR023772">
    <property type="entry name" value="DNA-bd_HTH_TetR-type_CS"/>
</dbReference>
<dbReference type="PANTHER" id="PTHR30055">
    <property type="entry name" value="HTH-TYPE TRANSCRIPTIONAL REGULATOR RUTR"/>
    <property type="match status" value="1"/>
</dbReference>
<proteinExistence type="predicted"/>
<keyword evidence="1 2" id="KW-0238">DNA-binding</keyword>